<dbReference type="InterPro" id="IPR001789">
    <property type="entry name" value="Sig_transdc_resp-reg_receiver"/>
</dbReference>
<dbReference type="eggNOG" id="COG2197">
    <property type="taxonomic scope" value="Bacteria"/>
</dbReference>
<organism evidence="6 7">
    <name type="scientific">Paramagnetospirillum caucaseum</name>
    <dbReference type="NCBI Taxonomy" id="1244869"/>
    <lineage>
        <taxon>Bacteria</taxon>
        <taxon>Pseudomonadati</taxon>
        <taxon>Pseudomonadota</taxon>
        <taxon>Alphaproteobacteria</taxon>
        <taxon>Rhodospirillales</taxon>
        <taxon>Magnetospirillaceae</taxon>
        <taxon>Paramagnetospirillum</taxon>
    </lineage>
</organism>
<gene>
    <name evidence="6" type="ORF">H261_20235</name>
</gene>
<feature type="domain" description="HTH luxR-type" evidence="4">
    <location>
        <begin position="136"/>
        <end position="200"/>
    </location>
</feature>
<accession>M3A5M6</accession>
<evidence type="ECO:0000313" key="6">
    <source>
        <dbReference type="EMBL" id="EME68098.1"/>
    </source>
</evidence>
<dbReference type="InterPro" id="IPR000792">
    <property type="entry name" value="Tscrpt_reg_LuxR_C"/>
</dbReference>
<dbReference type="PROSITE" id="PS50110">
    <property type="entry name" value="RESPONSE_REGULATORY"/>
    <property type="match status" value="1"/>
</dbReference>
<evidence type="ECO:0000256" key="1">
    <source>
        <dbReference type="ARBA" id="ARBA00022553"/>
    </source>
</evidence>
<feature type="domain" description="Response regulatory" evidence="5">
    <location>
        <begin position="1"/>
        <end position="116"/>
    </location>
</feature>
<proteinExistence type="predicted"/>
<name>M3A5M6_9PROT</name>
<dbReference type="STRING" id="1244869.H261_20235"/>
<evidence type="ECO:0000256" key="3">
    <source>
        <dbReference type="PROSITE-ProRule" id="PRU00169"/>
    </source>
</evidence>
<dbReference type="SMART" id="SM00448">
    <property type="entry name" value="REC"/>
    <property type="match status" value="1"/>
</dbReference>
<comment type="caution">
    <text evidence="6">The sequence shown here is derived from an EMBL/GenBank/DDBJ whole genome shotgun (WGS) entry which is preliminary data.</text>
</comment>
<dbReference type="SUPFAM" id="SSF46894">
    <property type="entry name" value="C-terminal effector domain of the bipartite response regulators"/>
    <property type="match status" value="1"/>
</dbReference>
<dbReference type="CDD" id="cd17535">
    <property type="entry name" value="REC_NarL-like"/>
    <property type="match status" value="1"/>
</dbReference>
<dbReference type="InterPro" id="IPR016032">
    <property type="entry name" value="Sig_transdc_resp-reg_C-effctor"/>
</dbReference>
<evidence type="ECO:0000256" key="2">
    <source>
        <dbReference type="ARBA" id="ARBA00023125"/>
    </source>
</evidence>
<dbReference type="RefSeq" id="WP_008621242.1">
    <property type="nucleotide sequence ID" value="NZ_AONQ01000083.1"/>
</dbReference>
<dbReference type="InterPro" id="IPR051015">
    <property type="entry name" value="EvgA-like"/>
</dbReference>
<dbReference type="GO" id="GO:0003677">
    <property type="term" value="F:DNA binding"/>
    <property type="evidence" value="ECO:0007669"/>
    <property type="project" value="UniProtKB-KW"/>
</dbReference>
<sequence length="200" mass="21180">MIVDDHPLFREALAFVISRISDDYVCVEAESMEQATSLLTGGSPFDVIMLDLGLPGASGLAGILSIRGLAPSTPVVVVSAVEDADTIRRAACFGVSGYILKSSHGSVMHAALAKILAGGTHFPQETGESVAPGLLRPAELETLTPRQMTVLRLLGEAKSNKQIAYELNISQETVKIHISAILRKLGASSRAQAVMMAHQM</sequence>
<dbReference type="Gene3D" id="3.40.50.2300">
    <property type="match status" value="1"/>
</dbReference>
<protein>
    <submittedName>
        <fullName evidence="6">Two component LuxR family transcriptional regulator</fullName>
    </submittedName>
</protein>
<keyword evidence="2" id="KW-0238">DNA-binding</keyword>
<dbReference type="Pfam" id="PF00072">
    <property type="entry name" value="Response_reg"/>
    <property type="match status" value="1"/>
</dbReference>
<dbReference type="PANTHER" id="PTHR45566">
    <property type="entry name" value="HTH-TYPE TRANSCRIPTIONAL REGULATOR YHJB-RELATED"/>
    <property type="match status" value="1"/>
</dbReference>
<dbReference type="CDD" id="cd06170">
    <property type="entry name" value="LuxR_C_like"/>
    <property type="match status" value="1"/>
</dbReference>
<dbReference type="Pfam" id="PF00196">
    <property type="entry name" value="GerE"/>
    <property type="match status" value="1"/>
</dbReference>
<feature type="modified residue" description="4-aspartylphosphate" evidence="3">
    <location>
        <position position="51"/>
    </location>
</feature>
<evidence type="ECO:0000313" key="7">
    <source>
        <dbReference type="Proteomes" id="UP000011744"/>
    </source>
</evidence>
<feature type="non-terminal residue" evidence="6">
    <location>
        <position position="200"/>
    </location>
</feature>
<reference evidence="6 7" key="1">
    <citation type="journal article" date="2014" name="Genome Announc.">
        <title>Draft Genome Sequence of Magnetospirillum sp. Strain SO-1, a Freshwater Magnetotactic Bacterium Isolated from the Ol'khovka River, Russia.</title>
        <authorList>
            <person name="Grouzdev D.S."/>
            <person name="Dziuba M.V."/>
            <person name="Sukhacheva M.S."/>
            <person name="Mardanov A.V."/>
            <person name="Beletskiy A.V."/>
            <person name="Kuznetsov B.B."/>
            <person name="Skryabin K.G."/>
        </authorList>
    </citation>
    <scope>NUCLEOTIDE SEQUENCE [LARGE SCALE GENOMIC DNA]</scope>
    <source>
        <strain evidence="6 7">SO-1</strain>
    </source>
</reference>
<dbReference type="PRINTS" id="PR00038">
    <property type="entry name" value="HTHLUXR"/>
</dbReference>
<keyword evidence="7" id="KW-1185">Reference proteome</keyword>
<evidence type="ECO:0000259" key="4">
    <source>
        <dbReference type="PROSITE" id="PS50043"/>
    </source>
</evidence>
<dbReference type="PANTHER" id="PTHR45566:SF1">
    <property type="entry name" value="HTH-TYPE TRANSCRIPTIONAL REGULATOR YHJB-RELATED"/>
    <property type="match status" value="1"/>
</dbReference>
<dbReference type="InterPro" id="IPR058245">
    <property type="entry name" value="NreC/VraR/RcsB-like_REC"/>
</dbReference>
<dbReference type="SUPFAM" id="SSF52172">
    <property type="entry name" value="CheY-like"/>
    <property type="match status" value="1"/>
</dbReference>
<dbReference type="Proteomes" id="UP000011744">
    <property type="component" value="Unassembled WGS sequence"/>
</dbReference>
<dbReference type="GO" id="GO:0006355">
    <property type="term" value="P:regulation of DNA-templated transcription"/>
    <property type="evidence" value="ECO:0007669"/>
    <property type="project" value="InterPro"/>
</dbReference>
<keyword evidence="1 3" id="KW-0597">Phosphoprotein</keyword>
<dbReference type="OrthoDB" id="9814495at2"/>
<dbReference type="SMART" id="SM00421">
    <property type="entry name" value="HTH_LUXR"/>
    <property type="match status" value="1"/>
</dbReference>
<evidence type="ECO:0000259" key="5">
    <source>
        <dbReference type="PROSITE" id="PS50110"/>
    </source>
</evidence>
<dbReference type="AlphaFoldDB" id="M3A5M6"/>
<dbReference type="PROSITE" id="PS50043">
    <property type="entry name" value="HTH_LUXR_2"/>
    <property type="match status" value="1"/>
</dbReference>
<dbReference type="GO" id="GO:0000160">
    <property type="term" value="P:phosphorelay signal transduction system"/>
    <property type="evidence" value="ECO:0007669"/>
    <property type="project" value="InterPro"/>
</dbReference>
<dbReference type="EMBL" id="AONQ01000083">
    <property type="protein sequence ID" value="EME68098.1"/>
    <property type="molecule type" value="Genomic_DNA"/>
</dbReference>
<dbReference type="InterPro" id="IPR011006">
    <property type="entry name" value="CheY-like_superfamily"/>
</dbReference>